<name>A0ABN7UX65_GIGMA</name>
<gene>
    <name evidence="1" type="ORF">GMARGA_LOCUS11769</name>
</gene>
<organism evidence="1 2">
    <name type="scientific">Gigaspora margarita</name>
    <dbReference type="NCBI Taxonomy" id="4874"/>
    <lineage>
        <taxon>Eukaryota</taxon>
        <taxon>Fungi</taxon>
        <taxon>Fungi incertae sedis</taxon>
        <taxon>Mucoromycota</taxon>
        <taxon>Glomeromycotina</taxon>
        <taxon>Glomeromycetes</taxon>
        <taxon>Diversisporales</taxon>
        <taxon>Gigasporaceae</taxon>
        <taxon>Gigaspora</taxon>
    </lineage>
</organism>
<proteinExistence type="predicted"/>
<evidence type="ECO:0000313" key="2">
    <source>
        <dbReference type="Proteomes" id="UP000789901"/>
    </source>
</evidence>
<evidence type="ECO:0000313" key="1">
    <source>
        <dbReference type="EMBL" id="CAG8695243.1"/>
    </source>
</evidence>
<dbReference type="Proteomes" id="UP000789901">
    <property type="component" value="Unassembled WGS sequence"/>
</dbReference>
<keyword evidence="2" id="KW-1185">Reference proteome</keyword>
<feature type="non-terminal residue" evidence="1">
    <location>
        <position position="56"/>
    </location>
</feature>
<accession>A0ABN7UX65</accession>
<comment type="caution">
    <text evidence="1">The sequence shown here is derived from an EMBL/GenBank/DDBJ whole genome shotgun (WGS) entry which is preliminary data.</text>
</comment>
<reference evidence="1 2" key="1">
    <citation type="submission" date="2021-06" db="EMBL/GenBank/DDBJ databases">
        <authorList>
            <person name="Kallberg Y."/>
            <person name="Tangrot J."/>
            <person name="Rosling A."/>
        </authorList>
    </citation>
    <scope>NUCLEOTIDE SEQUENCE [LARGE SCALE GENOMIC DNA]</scope>
    <source>
        <strain evidence="1 2">120-4 pot B 10/14</strain>
    </source>
</reference>
<protein>
    <submittedName>
        <fullName evidence="1">25609_t:CDS:1</fullName>
    </submittedName>
</protein>
<dbReference type="EMBL" id="CAJVQB010006992">
    <property type="protein sequence ID" value="CAG8695243.1"/>
    <property type="molecule type" value="Genomic_DNA"/>
</dbReference>
<sequence>MTLMKYETLQNDHHKPMAISLVDNFDSANNEDIKKLILELKPLEHKNVLKVFGLTF</sequence>